<dbReference type="AlphaFoldDB" id="A0A8D8BBH4"/>
<name>A0A8D8BBH4_CULPI</name>
<protein>
    <submittedName>
        <fullName evidence="1">(northern house mosquito) hypothetical protein</fullName>
    </submittedName>
</protein>
<proteinExistence type="predicted"/>
<reference evidence="1" key="1">
    <citation type="submission" date="2021-05" db="EMBL/GenBank/DDBJ databases">
        <authorList>
            <person name="Alioto T."/>
            <person name="Alioto T."/>
            <person name="Gomez Garrido J."/>
        </authorList>
    </citation>
    <scope>NUCLEOTIDE SEQUENCE</scope>
</reference>
<organism evidence="1">
    <name type="scientific">Culex pipiens</name>
    <name type="common">House mosquito</name>
    <dbReference type="NCBI Taxonomy" id="7175"/>
    <lineage>
        <taxon>Eukaryota</taxon>
        <taxon>Metazoa</taxon>
        <taxon>Ecdysozoa</taxon>
        <taxon>Arthropoda</taxon>
        <taxon>Hexapoda</taxon>
        <taxon>Insecta</taxon>
        <taxon>Pterygota</taxon>
        <taxon>Neoptera</taxon>
        <taxon>Endopterygota</taxon>
        <taxon>Diptera</taxon>
        <taxon>Nematocera</taxon>
        <taxon>Culicoidea</taxon>
        <taxon>Culicidae</taxon>
        <taxon>Culicinae</taxon>
        <taxon>Culicini</taxon>
        <taxon>Culex</taxon>
        <taxon>Culex</taxon>
    </lineage>
</organism>
<sequence length="104" mass="12096">MASWRTKSKLTHQLHPFGTISENYHDYIFNRGKRILSLGKLGTTWTGLAGAQELRKRKPRSALAVSNASRRRRRRYLGYQTAWIRVRKANNPKGEKKSPVRLTF</sequence>
<accession>A0A8D8BBH4</accession>
<evidence type="ECO:0000313" key="1">
    <source>
        <dbReference type="EMBL" id="CAG6472208.1"/>
    </source>
</evidence>
<dbReference type="EMBL" id="HBUE01069473">
    <property type="protein sequence ID" value="CAG6472208.1"/>
    <property type="molecule type" value="Transcribed_RNA"/>
</dbReference>